<dbReference type="SUPFAM" id="SSF48008">
    <property type="entry name" value="GntR ligand-binding domain-like"/>
    <property type="match status" value="1"/>
</dbReference>
<dbReference type="GO" id="GO:0003677">
    <property type="term" value="F:DNA binding"/>
    <property type="evidence" value="ECO:0007669"/>
    <property type="project" value="UniProtKB-KW"/>
</dbReference>
<dbReference type="InterPro" id="IPR008920">
    <property type="entry name" value="TF_FadR/GntR_C"/>
</dbReference>
<dbReference type="PANTHER" id="PTHR43537">
    <property type="entry name" value="TRANSCRIPTIONAL REGULATOR, GNTR FAMILY"/>
    <property type="match status" value="1"/>
</dbReference>
<dbReference type="SMART" id="SM00895">
    <property type="entry name" value="FCD"/>
    <property type="match status" value="1"/>
</dbReference>
<name>A0A857JRV5_9ALTE</name>
<dbReference type="InterPro" id="IPR036388">
    <property type="entry name" value="WH-like_DNA-bd_sf"/>
</dbReference>
<evidence type="ECO:0000313" key="5">
    <source>
        <dbReference type="EMBL" id="QHJ13940.1"/>
    </source>
</evidence>
<gene>
    <name evidence="5" type="ORF">FX988_04221</name>
</gene>
<dbReference type="SMART" id="SM00345">
    <property type="entry name" value="HTH_GNTR"/>
    <property type="match status" value="1"/>
</dbReference>
<dbReference type="AlphaFoldDB" id="A0A857JRV5"/>
<evidence type="ECO:0000256" key="1">
    <source>
        <dbReference type="ARBA" id="ARBA00023015"/>
    </source>
</evidence>
<dbReference type="OrthoDB" id="9799812at2"/>
<dbReference type="KEGG" id="pmes:FX988_04221"/>
<dbReference type="Gene3D" id="1.20.120.530">
    <property type="entry name" value="GntR ligand-binding domain-like"/>
    <property type="match status" value="1"/>
</dbReference>
<evidence type="ECO:0000256" key="2">
    <source>
        <dbReference type="ARBA" id="ARBA00023125"/>
    </source>
</evidence>
<dbReference type="Pfam" id="PF00392">
    <property type="entry name" value="GntR"/>
    <property type="match status" value="1"/>
</dbReference>
<evidence type="ECO:0000259" key="4">
    <source>
        <dbReference type="PROSITE" id="PS50949"/>
    </source>
</evidence>
<dbReference type="InterPro" id="IPR011711">
    <property type="entry name" value="GntR_C"/>
</dbReference>
<dbReference type="EMBL" id="CP047656">
    <property type="protein sequence ID" value="QHJ13940.1"/>
    <property type="molecule type" value="Genomic_DNA"/>
</dbReference>
<dbReference type="PROSITE" id="PS50949">
    <property type="entry name" value="HTH_GNTR"/>
    <property type="match status" value="1"/>
</dbReference>
<keyword evidence="2" id="KW-0238">DNA-binding</keyword>
<reference evidence="5 6" key="1">
    <citation type="submission" date="2019-12" db="EMBL/GenBank/DDBJ databases">
        <title>Genome sequencing and assembly of endphytes of Porphyra tenera.</title>
        <authorList>
            <person name="Park J.M."/>
            <person name="Shin R."/>
            <person name="Jo S.H."/>
        </authorList>
    </citation>
    <scope>NUCLEOTIDE SEQUENCE [LARGE SCALE GENOMIC DNA]</scope>
    <source>
        <strain evidence="5 6">GPM4</strain>
    </source>
</reference>
<evidence type="ECO:0000313" key="6">
    <source>
        <dbReference type="Proteomes" id="UP000464524"/>
    </source>
</evidence>
<protein>
    <submittedName>
        <fullName evidence="5">Putative HTH-type transcriptional regulator</fullName>
    </submittedName>
</protein>
<dbReference type="GO" id="GO:0003700">
    <property type="term" value="F:DNA-binding transcription factor activity"/>
    <property type="evidence" value="ECO:0007669"/>
    <property type="project" value="InterPro"/>
</dbReference>
<keyword evidence="3" id="KW-0804">Transcription</keyword>
<dbReference type="SUPFAM" id="SSF46785">
    <property type="entry name" value="Winged helix' DNA-binding domain"/>
    <property type="match status" value="1"/>
</dbReference>
<dbReference type="Proteomes" id="UP000464524">
    <property type="component" value="Chromosome"/>
</dbReference>
<dbReference type="CDD" id="cd07377">
    <property type="entry name" value="WHTH_GntR"/>
    <property type="match status" value="1"/>
</dbReference>
<feature type="domain" description="HTH gntR-type" evidence="4">
    <location>
        <begin position="16"/>
        <end position="83"/>
    </location>
</feature>
<dbReference type="Gene3D" id="1.10.10.10">
    <property type="entry name" value="Winged helix-like DNA-binding domain superfamily/Winged helix DNA-binding domain"/>
    <property type="match status" value="1"/>
</dbReference>
<accession>A0A857JRV5</accession>
<evidence type="ECO:0000256" key="3">
    <source>
        <dbReference type="ARBA" id="ARBA00023163"/>
    </source>
</evidence>
<sequence>MSEQVSGPSLGMQILLQGEQSIYNCILADIATGKLISGDRLVTTHLASCYQTSINPVREALKQLEGEGFVTFQKNSGARVAAFEYATMREVFEILQLLEPYFLAWYAKHCSAESLARLDAIQAQLRSLNVNDSAGLRDLDTAFHWEMYRHHYNTSALRLWKNKKLILQALHGDLPVCQTRFSATIKEHDHLLYLLKAGDEESAVRALTKHVISGGDYWSSVITSQLSELSA</sequence>
<keyword evidence="6" id="KW-1185">Reference proteome</keyword>
<dbReference type="InterPro" id="IPR000524">
    <property type="entry name" value="Tscrpt_reg_HTH_GntR"/>
</dbReference>
<dbReference type="PANTHER" id="PTHR43537:SF24">
    <property type="entry name" value="GLUCONATE OPERON TRANSCRIPTIONAL REPRESSOR"/>
    <property type="match status" value="1"/>
</dbReference>
<proteinExistence type="predicted"/>
<keyword evidence="1" id="KW-0805">Transcription regulation</keyword>
<dbReference type="RefSeq" id="WP_160181986.1">
    <property type="nucleotide sequence ID" value="NZ_CP047656.1"/>
</dbReference>
<dbReference type="InterPro" id="IPR036390">
    <property type="entry name" value="WH_DNA-bd_sf"/>
</dbReference>
<dbReference type="Pfam" id="PF07729">
    <property type="entry name" value="FCD"/>
    <property type="match status" value="1"/>
</dbReference>
<organism evidence="5 6">
    <name type="scientific">Paraglaciecola mesophila</name>
    <dbReference type="NCBI Taxonomy" id="197222"/>
    <lineage>
        <taxon>Bacteria</taxon>
        <taxon>Pseudomonadati</taxon>
        <taxon>Pseudomonadota</taxon>
        <taxon>Gammaproteobacteria</taxon>
        <taxon>Alteromonadales</taxon>
        <taxon>Alteromonadaceae</taxon>
        <taxon>Paraglaciecola</taxon>
    </lineage>
</organism>